<dbReference type="Pfam" id="PF09084">
    <property type="entry name" value="NMT1"/>
    <property type="match status" value="1"/>
</dbReference>
<protein>
    <submittedName>
        <fullName evidence="6">ABC-type nitrate/sulfonate/bicarbonate transport systems periplasmic components-like protein</fullName>
    </submittedName>
</protein>
<comment type="similarity">
    <text evidence="2">Belongs to the bacterial solute-binding protein SsuA/TauA family.</text>
</comment>
<dbReference type="Gene3D" id="3.40.190.10">
    <property type="entry name" value="Periplasmic binding protein-like II"/>
    <property type="match status" value="2"/>
</dbReference>
<dbReference type="InterPro" id="IPR015168">
    <property type="entry name" value="SsuA/THI5"/>
</dbReference>
<dbReference type="OrthoDB" id="5292144at2"/>
<dbReference type="EMBL" id="CP032096">
    <property type="protein sequence ID" value="QBZ83831.1"/>
    <property type="molecule type" value="Genomic_DNA"/>
</dbReference>
<dbReference type="RefSeq" id="WP_135796423.1">
    <property type="nucleotide sequence ID" value="NZ_CP032096.1"/>
</dbReference>
<accession>A0A4P7P105</accession>
<feature type="chain" id="PRO_5020915092" evidence="4">
    <location>
        <begin position="26"/>
        <end position="325"/>
    </location>
</feature>
<dbReference type="PANTHER" id="PTHR30024">
    <property type="entry name" value="ALIPHATIC SULFONATES-BINDING PROTEIN-RELATED"/>
    <property type="match status" value="1"/>
</dbReference>
<evidence type="ECO:0000256" key="2">
    <source>
        <dbReference type="ARBA" id="ARBA00010742"/>
    </source>
</evidence>
<comment type="subcellular location">
    <subcellularLocation>
        <location evidence="1">Periplasm</location>
    </subcellularLocation>
</comment>
<proteinExistence type="inferred from homology"/>
<keyword evidence="3 4" id="KW-0732">Signal</keyword>
<reference evidence="6 7" key="1">
    <citation type="submission" date="2018-08" db="EMBL/GenBank/DDBJ databases">
        <title>Horizontal acquisition of hydrogen conversion ability and other habitat adaptations in Hydrogenovibrio crunogenus strains.</title>
        <authorList>
            <person name="Gonnella G."/>
            <person name="Adam N."/>
            <person name="Perner M."/>
        </authorList>
    </citation>
    <scope>NUCLEOTIDE SEQUENCE [LARGE SCALE GENOMIC DNA]</scope>
    <source>
        <strain evidence="6 7">SP-41</strain>
    </source>
</reference>
<dbReference type="PANTHER" id="PTHR30024:SF47">
    <property type="entry name" value="TAURINE-BINDING PERIPLASMIC PROTEIN"/>
    <property type="match status" value="1"/>
</dbReference>
<sequence length="325" mass="35179" precursor="true">MFSRKKLLGLFSGLFLSAQALSVSAEPLKIGYSDWPGWVAWEVAIEKDWFAKEGVDVKFEWFDYVASMDAFAAGQIDAVGMTNGDALVTGATGAQSVMFLMNDYSNGNDMVIGAPGIDSIKDLKGKKVGVEVGFVSHLLLLNALKDNGMSESDVTLVNVPTNETPQVLASGQVDAIVAWQPSSGSALDLVPGSKPIYTSADEPGLIYDMLCVSPSSYSAKRDEWEKVAKVWYKVVDYVNDPKTKADAIAIMASRVGLTPEKYSQFVKGTKILSLEEAKKHFKKGDGFSSIYGSTKLSDDFNVANKVYADPQDIKSYIDPSITLGM</sequence>
<dbReference type="Proteomes" id="UP000296201">
    <property type="component" value="Chromosome"/>
</dbReference>
<feature type="domain" description="SsuA/THI5-like" evidence="5">
    <location>
        <begin position="43"/>
        <end position="179"/>
    </location>
</feature>
<dbReference type="CDD" id="cd13563">
    <property type="entry name" value="PBP2_SsuA_like_6"/>
    <property type="match status" value="1"/>
</dbReference>
<organism evidence="6 7">
    <name type="scientific">Hydrogenovibrio crunogenus</name>
    <dbReference type="NCBI Taxonomy" id="39765"/>
    <lineage>
        <taxon>Bacteria</taxon>
        <taxon>Pseudomonadati</taxon>
        <taxon>Pseudomonadota</taxon>
        <taxon>Gammaproteobacteria</taxon>
        <taxon>Thiotrichales</taxon>
        <taxon>Piscirickettsiaceae</taxon>
        <taxon>Hydrogenovibrio</taxon>
    </lineage>
</organism>
<evidence type="ECO:0000259" key="5">
    <source>
        <dbReference type="Pfam" id="PF09084"/>
    </source>
</evidence>
<evidence type="ECO:0000313" key="6">
    <source>
        <dbReference type="EMBL" id="QBZ83831.1"/>
    </source>
</evidence>
<evidence type="ECO:0000313" key="7">
    <source>
        <dbReference type="Proteomes" id="UP000296201"/>
    </source>
</evidence>
<keyword evidence="7" id="KW-1185">Reference proteome</keyword>
<dbReference type="SUPFAM" id="SSF53850">
    <property type="entry name" value="Periplasmic binding protein-like II"/>
    <property type="match status" value="1"/>
</dbReference>
<dbReference type="AlphaFoldDB" id="A0A4P7P105"/>
<evidence type="ECO:0000256" key="3">
    <source>
        <dbReference type="ARBA" id="ARBA00022729"/>
    </source>
</evidence>
<evidence type="ECO:0000256" key="1">
    <source>
        <dbReference type="ARBA" id="ARBA00004418"/>
    </source>
</evidence>
<dbReference type="GO" id="GO:0042597">
    <property type="term" value="C:periplasmic space"/>
    <property type="evidence" value="ECO:0007669"/>
    <property type="project" value="UniProtKB-SubCell"/>
</dbReference>
<gene>
    <name evidence="6" type="ORF">GHNINEIG_01898</name>
</gene>
<evidence type="ECO:0000256" key="4">
    <source>
        <dbReference type="SAM" id="SignalP"/>
    </source>
</evidence>
<feature type="signal peptide" evidence="4">
    <location>
        <begin position="1"/>
        <end position="25"/>
    </location>
</feature>
<name>A0A4P7P105_9GAMM</name>